<evidence type="ECO:0000313" key="2">
    <source>
        <dbReference type="Proteomes" id="UP000005323"/>
    </source>
</evidence>
<evidence type="ECO:0000313" key="1">
    <source>
        <dbReference type="EMBL" id="EJB72844.1"/>
    </source>
</evidence>
<organism evidence="1 2">
    <name type="scientific">Helicobacter pylori Hp A-26</name>
    <dbReference type="NCBI Taxonomy" id="992056"/>
    <lineage>
        <taxon>Bacteria</taxon>
        <taxon>Pseudomonadati</taxon>
        <taxon>Campylobacterota</taxon>
        <taxon>Epsilonproteobacteria</taxon>
        <taxon>Campylobacterales</taxon>
        <taxon>Helicobacteraceae</taxon>
        <taxon>Helicobacter</taxon>
    </lineage>
</organism>
<dbReference type="AlphaFoldDB" id="I9TX00"/>
<gene>
    <name evidence="1" type="ORF">HPHPA26_1566</name>
</gene>
<comment type="caution">
    <text evidence="1">The sequence shown here is derived from an EMBL/GenBank/DDBJ whole genome shotgun (WGS) entry which is preliminary data.</text>
</comment>
<sequence>MTAEVLFNLFRNGVLVIWLHRFRFYHDFLKGIGGYFAPLLPLRNNAFKKVPLD</sequence>
<protein>
    <submittedName>
        <fullName evidence="1">Uncharacterized protein</fullName>
    </submittedName>
</protein>
<accession>I9TX00</accession>
<dbReference type="EMBL" id="AKOV01000009">
    <property type="protein sequence ID" value="EJB72844.1"/>
    <property type="molecule type" value="Genomic_DNA"/>
</dbReference>
<name>I9TX00_HELPX</name>
<reference evidence="1 2" key="1">
    <citation type="journal article" date="2013" name="Pathog. Dis.">
        <title>Genome sequences of 65 Helicobacter pylori strains isolated from asymptomatic individuals and patients with gastric cancer, peptic ulcer disease, or gastritis.</title>
        <authorList>
            <person name="Blanchard T.G."/>
            <person name="Czinn S.J."/>
            <person name="Correa P."/>
            <person name="Nakazawa T."/>
            <person name="Keelan M."/>
            <person name="Morningstar L."/>
            <person name="Santana-Cruz I."/>
            <person name="Maroo A."/>
            <person name="McCracken C."/>
            <person name="Shefchek K."/>
            <person name="Daugherty S."/>
            <person name="Song Y."/>
            <person name="Fraser C.M."/>
            <person name="Fricke W.F."/>
        </authorList>
    </citation>
    <scope>NUCLEOTIDE SEQUENCE [LARGE SCALE GENOMIC DNA]</scope>
    <source>
        <strain evidence="1 2">Hp A-26</strain>
    </source>
</reference>
<dbReference type="Proteomes" id="UP000005323">
    <property type="component" value="Unassembled WGS sequence"/>
</dbReference>
<dbReference type="PATRIC" id="fig|992056.3.peg.1515"/>
<proteinExistence type="predicted"/>